<dbReference type="InterPro" id="IPR004143">
    <property type="entry name" value="BPL_LPL_catalytic"/>
</dbReference>
<dbReference type="Pfam" id="PF21948">
    <property type="entry name" value="LplA-B_cat"/>
    <property type="match status" value="1"/>
</dbReference>
<accession>A0A5B9E597</accession>
<proteinExistence type="predicted"/>
<dbReference type="Gene3D" id="3.30.930.10">
    <property type="entry name" value="Bira Bifunctional Protein, Domain 2"/>
    <property type="match status" value="1"/>
</dbReference>
<sequence>MMRTTWHDHDWQLIHEAPQAPSLHMALDEALTDAVASGQRPPTLRIWEWASSAVVIGRFQSLRNEVDSDAAQRHGIEVVRRISGGGAMFIEPGNTITYSLYAPTSLVEGLTFQESYALMDSWVLEALGELGIRAWYQPLNDITSEAGKIGGAAQTRRGGAVLHHVTMAYDIDAAKMLQVLRIGREKLSDKGTQSAAKRVDPLRSQTGLPREAVIARMVDTFRRLHGLADDRLHDDELAHAQQLVRDKFGTMPWLLDVP</sequence>
<evidence type="ECO:0000259" key="1">
    <source>
        <dbReference type="PROSITE" id="PS51733"/>
    </source>
</evidence>
<dbReference type="PANTHER" id="PTHR43679">
    <property type="entry name" value="OCTANOYLTRANSFERASE LIPM-RELATED"/>
    <property type="match status" value="1"/>
</dbReference>
<keyword evidence="2" id="KW-0436">Ligase</keyword>
<protein>
    <submittedName>
        <fullName evidence="2">Lipoate--protein ligase family protein</fullName>
    </submittedName>
</protein>
<dbReference type="CDD" id="cd16443">
    <property type="entry name" value="LplA"/>
    <property type="match status" value="1"/>
</dbReference>
<dbReference type="KEGG" id="rgl:CS053_13090"/>
<dbReference type="GO" id="GO:0016874">
    <property type="term" value="F:ligase activity"/>
    <property type="evidence" value="ECO:0007669"/>
    <property type="project" value="UniProtKB-KW"/>
</dbReference>
<dbReference type="InterPro" id="IPR045864">
    <property type="entry name" value="aa-tRNA-synth_II/BPL/LPL"/>
</dbReference>
<dbReference type="AlphaFoldDB" id="A0A5B9E597"/>
<evidence type="ECO:0000313" key="2">
    <source>
        <dbReference type="EMBL" id="QEE25326.1"/>
    </source>
</evidence>
<dbReference type="SUPFAM" id="SSF55681">
    <property type="entry name" value="Class II aaRS and biotin synthetases"/>
    <property type="match status" value="1"/>
</dbReference>
<dbReference type="InterPro" id="IPR050664">
    <property type="entry name" value="Octanoyltrans_LipM/LipL"/>
</dbReference>
<dbReference type="Proteomes" id="UP000321807">
    <property type="component" value="Chromosome"/>
</dbReference>
<evidence type="ECO:0000313" key="3">
    <source>
        <dbReference type="Proteomes" id="UP000321807"/>
    </source>
</evidence>
<dbReference type="PROSITE" id="PS51733">
    <property type="entry name" value="BPL_LPL_CATALYTIC"/>
    <property type="match status" value="1"/>
</dbReference>
<name>A0A5B9E597_9GAMM</name>
<dbReference type="PANTHER" id="PTHR43679:SF2">
    <property type="entry name" value="OCTANOYL-[GCVH]:PROTEIN N-OCTANOYLTRANSFERASE"/>
    <property type="match status" value="1"/>
</dbReference>
<reference evidence="2 3" key="1">
    <citation type="submission" date="2019-08" db="EMBL/GenBank/DDBJ databases">
        <title>Complete genome sequence of Rhodanobacter glycinis strain T01E-68 isolated from tomato root.</title>
        <authorList>
            <person name="Weon H.-Y."/>
            <person name="Lee S.A."/>
        </authorList>
    </citation>
    <scope>NUCLEOTIDE SEQUENCE [LARGE SCALE GENOMIC DNA]</scope>
    <source>
        <strain evidence="2 3">T01E-68</strain>
    </source>
</reference>
<dbReference type="EMBL" id="CP042807">
    <property type="protein sequence ID" value="QEE25326.1"/>
    <property type="molecule type" value="Genomic_DNA"/>
</dbReference>
<gene>
    <name evidence="2" type="ORF">CS053_13090</name>
</gene>
<feature type="domain" description="BPL/LPL catalytic" evidence="1">
    <location>
        <begin position="38"/>
        <end position="229"/>
    </location>
</feature>
<organism evidence="2 3">
    <name type="scientific">Rhodanobacter glycinis</name>
    <dbReference type="NCBI Taxonomy" id="582702"/>
    <lineage>
        <taxon>Bacteria</taxon>
        <taxon>Pseudomonadati</taxon>
        <taxon>Pseudomonadota</taxon>
        <taxon>Gammaproteobacteria</taxon>
        <taxon>Lysobacterales</taxon>
        <taxon>Rhodanobacteraceae</taxon>
        <taxon>Rhodanobacter</taxon>
    </lineage>
</organism>